<evidence type="ECO:0000313" key="2">
    <source>
        <dbReference type="EMBL" id="CAJ0570000.1"/>
    </source>
</evidence>
<comment type="caution">
    <text evidence="2">The sequence shown here is derived from an EMBL/GenBank/DDBJ whole genome shotgun (WGS) entry which is preliminary data.</text>
</comment>
<sequence>MRYFLLLLLLVAICDAGCQDKCRLNADCPPSLFCSSIHGCKKCAPLNAKRCGKNSDCVLIFAALFTVAVVADQCSQDCQHNEDCPILQYCSGVKCRTCEKLLQDNRCGKDTDCGVKKVCVNGPYKEEQKKYGLGVCVPK</sequence>
<keyword evidence="3" id="KW-1185">Reference proteome</keyword>
<organism evidence="2 3">
    <name type="scientific">Mesorhabditis spiculigera</name>
    <dbReference type="NCBI Taxonomy" id="96644"/>
    <lineage>
        <taxon>Eukaryota</taxon>
        <taxon>Metazoa</taxon>
        <taxon>Ecdysozoa</taxon>
        <taxon>Nematoda</taxon>
        <taxon>Chromadorea</taxon>
        <taxon>Rhabditida</taxon>
        <taxon>Rhabditina</taxon>
        <taxon>Rhabditomorpha</taxon>
        <taxon>Rhabditoidea</taxon>
        <taxon>Rhabditidae</taxon>
        <taxon>Mesorhabditinae</taxon>
        <taxon>Mesorhabditis</taxon>
    </lineage>
</organism>
<feature type="signal peptide" evidence="1">
    <location>
        <begin position="1"/>
        <end position="16"/>
    </location>
</feature>
<evidence type="ECO:0000313" key="3">
    <source>
        <dbReference type="Proteomes" id="UP001177023"/>
    </source>
</evidence>
<protein>
    <submittedName>
        <fullName evidence="2">Uncharacterized protein</fullName>
    </submittedName>
</protein>
<feature type="non-terminal residue" evidence="2">
    <location>
        <position position="139"/>
    </location>
</feature>
<dbReference type="Proteomes" id="UP001177023">
    <property type="component" value="Unassembled WGS sequence"/>
</dbReference>
<keyword evidence="1" id="KW-0732">Signal</keyword>
<proteinExistence type="predicted"/>
<reference evidence="2" key="1">
    <citation type="submission" date="2023-06" db="EMBL/GenBank/DDBJ databases">
        <authorList>
            <person name="Delattre M."/>
        </authorList>
    </citation>
    <scope>NUCLEOTIDE SEQUENCE</scope>
    <source>
        <strain evidence="2">AF72</strain>
    </source>
</reference>
<dbReference type="EMBL" id="CATQJA010002210">
    <property type="protein sequence ID" value="CAJ0570000.1"/>
    <property type="molecule type" value="Genomic_DNA"/>
</dbReference>
<feature type="chain" id="PRO_5041369546" evidence="1">
    <location>
        <begin position="17"/>
        <end position="139"/>
    </location>
</feature>
<gene>
    <name evidence="2" type="ORF">MSPICULIGERA_LOCUS8454</name>
</gene>
<accession>A0AA36CL14</accession>
<dbReference type="AlphaFoldDB" id="A0AA36CL14"/>
<evidence type="ECO:0000256" key="1">
    <source>
        <dbReference type="SAM" id="SignalP"/>
    </source>
</evidence>
<name>A0AA36CL14_9BILA</name>